<dbReference type="Proteomes" id="UP000659388">
    <property type="component" value="Unassembled WGS sequence"/>
</dbReference>
<feature type="compositionally biased region" description="Basic and acidic residues" evidence="1">
    <location>
        <begin position="57"/>
        <end position="71"/>
    </location>
</feature>
<feature type="region of interest" description="Disordered" evidence="1">
    <location>
        <begin position="44"/>
        <end position="71"/>
    </location>
</feature>
<dbReference type="EMBL" id="JAESIY010000012">
    <property type="protein sequence ID" value="MBL3658418.1"/>
    <property type="molecule type" value="Genomic_DNA"/>
</dbReference>
<feature type="compositionally biased region" description="Low complexity" evidence="1">
    <location>
        <begin position="142"/>
        <end position="158"/>
    </location>
</feature>
<keyword evidence="3" id="KW-1185">Reference proteome</keyword>
<reference evidence="2" key="1">
    <citation type="submission" date="2021-01" db="EMBL/GenBank/DDBJ databases">
        <title>Fulvivirga kasyanovii gen. nov., sp nov., a novel member of the phylum Bacteroidetes isolated from seawater in a mussel farm.</title>
        <authorList>
            <person name="Zhao L.-H."/>
            <person name="Wang Z.-J."/>
        </authorList>
    </citation>
    <scope>NUCLEOTIDE SEQUENCE</scope>
    <source>
        <strain evidence="2">2943</strain>
    </source>
</reference>
<comment type="caution">
    <text evidence="2">The sequence shown here is derived from an EMBL/GenBank/DDBJ whole genome shotgun (WGS) entry which is preliminary data.</text>
</comment>
<evidence type="ECO:0000313" key="2">
    <source>
        <dbReference type="EMBL" id="MBL3658418.1"/>
    </source>
</evidence>
<gene>
    <name evidence="2" type="ORF">JL102_19860</name>
</gene>
<feature type="region of interest" description="Disordered" evidence="1">
    <location>
        <begin position="132"/>
        <end position="174"/>
    </location>
</feature>
<feature type="region of interest" description="Disordered" evidence="1">
    <location>
        <begin position="1"/>
        <end position="29"/>
    </location>
</feature>
<protein>
    <submittedName>
        <fullName evidence="2">Uncharacterized protein</fullName>
    </submittedName>
</protein>
<sequence>MQDQTQESNQPKKEGLSYSAPEEVAGEPLFTGVKDMKAAGANRSIYARPADGSQVHTHFEHGQQGKPLEHEMNVKNPDVLNLVRCQTSANVAREAGEKSAAQKVVHANTDIFNSDTPLEYTTKDKAFHMIDMTKPIAKRSSNESLQSNSSSGHSQEVSPNVQITDKGKKLRVKP</sequence>
<name>A0A937K0J4_9BACT</name>
<proteinExistence type="predicted"/>
<evidence type="ECO:0000313" key="3">
    <source>
        <dbReference type="Proteomes" id="UP000659388"/>
    </source>
</evidence>
<dbReference type="AlphaFoldDB" id="A0A937K0J4"/>
<evidence type="ECO:0000256" key="1">
    <source>
        <dbReference type="SAM" id="MobiDB-lite"/>
    </source>
</evidence>
<dbReference type="RefSeq" id="WP_202246210.1">
    <property type="nucleotide sequence ID" value="NZ_JAESIY010000012.1"/>
</dbReference>
<accession>A0A937K0J4</accession>
<organism evidence="2 3">
    <name type="scientific">Fulvivirga sediminis</name>
    <dbReference type="NCBI Taxonomy" id="2803949"/>
    <lineage>
        <taxon>Bacteria</taxon>
        <taxon>Pseudomonadati</taxon>
        <taxon>Bacteroidota</taxon>
        <taxon>Cytophagia</taxon>
        <taxon>Cytophagales</taxon>
        <taxon>Fulvivirgaceae</taxon>
        <taxon>Fulvivirga</taxon>
    </lineage>
</organism>